<feature type="coiled-coil region" evidence="5">
    <location>
        <begin position="46"/>
        <end position="73"/>
    </location>
</feature>
<dbReference type="InterPro" id="IPR007219">
    <property type="entry name" value="XnlR_reg_dom"/>
</dbReference>
<dbReference type="InterPro" id="IPR050675">
    <property type="entry name" value="OAF3"/>
</dbReference>
<dbReference type="Proteomes" id="UP000662931">
    <property type="component" value="Chromosome 2"/>
</dbReference>
<evidence type="ECO:0000256" key="2">
    <source>
        <dbReference type="ARBA" id="ARBA00023125"/>
    </source>
</evidence>
<evidence type="ECO:0000259" key="6">
    <source>
        <dbReference type="Pfam" id="PF04082"/>
    </source>
</evidence>
<keyword evidence="3" id="KW-0804">Transcription</keyword>
<dbReference type="CDD" id="cd12148">
    <property type="entry name" value="fungal_TF_MHR"/>
    <property type="match status" value="1"/>
</dbReference>
<dbReference type="AlphaFoldDB" id="A0A875S7Y4"/>
<dbReference type="EMBL" id="CP064813">
    <property type="protein sequence ID" value="QPG75254.1"/>
    <property type="molecule type" value="Genomic_DNA"/>
</dbReference>
<accession>A0A875S7Y4</accession>
<dbReference type="OrthoDB" id="3989227at2759"/>
<keyword evidence="4" id="KW-0539">Nucleus</keyword>
<name>A0A875S7Y4_EENNA</name>
<dbReference type="GeneID" id="62196005"/>
<evidence type="ECO:0000256" key="1">
    <source>
        <dbReference type="ARBA" id="ARBA00023015"/>
    </source>
</evidence>
<dbReference type="PANTHER" id="PTHR31069:SF12">
    <property type="entry name" value="TRANSCRIPTION FACTOR DOMAIN-CONTAINING PROTEIN"/>
    <property type="match status" value="1"/>
</dbReference>
<dbReference type="Pfam" id="PF04082">
    <property type="entry name" value="Fungal_trans"/>
    <property type="match status" value="1"/>
</dbReference>
<evidence type="ECO:0000313" key="8">
    <source>
        <dbReference type="Proteomes" id="UP000662931"/>
    </source>
</evidence>
<sequence length="809" mass="94130">MPTRPACLVCVQHNIAHLCGYRKPDWADHEKLGRRKPEEVFDLDVDEMKDVKIRKLEERIEQLEQDIRYYKNGANYMTMDEESESKCHFVPKNLSYDTDSGCITNISSLTPKGMLRSDPFYTTSLQYFKKHNNLPMDVPYMILNTNPLGESDISEEELQNVSEQTFRQRIIESLRRLQTLKISDVGRSALNAFSVPLQVQGITVPENYKEKLLERLQEVLPSEKVVGLLIERFYRYIYPIFPYLDQEAFKKNVDSVLRMPKDHTEYYQLALDSDTSFITIGLLLLVLYLGSLTLRTALNVPYTRYDENTSIENIAYMLEHPLDRKIISTARMCVDKFSVFGRCSLDLLQFYAYLRVVSQCSPSIMEPRDLGQFSDIVKRMTVSFNLNRDPSNFKNMKDNPRLANLTRKIWYGINSDNFYADYISEGFFLKCQDHGVELPVYHGIINSNCHNLDLEQVAIYTITLKSEFEAIYDRIRSKVMDLREDPKTSQVVELQDELKRLIVSRLQPLSSLLHQNENEPLSVRVKRVIQFCIYLESHSMILSLSFHLFLHYEERSLSGRFQDIELAFKYQKRNLELSLNLQYLVYHMVDQISSYFGSGFDYLVAPNLICALDSSRPILMGLLSRVILYQILGTHDDTLSKVMSESLESLLKKVEESHKDLIESYKKLAHSYYHAWRLSKVETFKYVEFKDLRKDWEKSAEKVAPFVPKMSENVMSRWTGDHMEQLVEIFETSKKAGNSRQIKEIPETLFTQNSAFPADMRDEDWIATFFGCGQDERTINASTGPTELPDLVSGTEWDEILKNIVDDQI</sequence>
<proteinExistence type="predicted"/>
<keyword evidence="8" id="KW-1185">Reference proteome</keyword>
<dbReference type="KEGG" id="bnn:FOA43_002604"/>
<reference evidence="7" key="1">
    <citation type="submission" date="2020-10" db="EMBL/GenBank/DDBJ databases">
        <authorList>
            <person name="Roach M.J.R."/>
        </authorList>
    </citation>
    <scope>NUCLEOTIDE SEQUENCE</scope>
    <source>
        <strain evidence="7">CBS 1945</strain>
    </source>
</reference>
<protein>
    <recommendedName>
        <fullName evidence="6">Xylanolytic transcriptional activator regulatory domain-containing protein</fullName>
    </recommendedName>
</protein>
<dbReference type="GO" id="GO:0045944">
    <property type="term" value="P:positive regulation of transcription by RNA polymerase II"/>
    <property type="evidence" value="ECO:0007669"/>
    <property type="project" value="TreeGrafter"/>
</dbReference>
<dbReference type="GO" id="GO:0005634">
    <property type="term" value="C:nucleus"/>
    <property type="evidence" value="ECO:0007669"/>
    <property type="project" value="TreeGrafter"/>
</dbReference>
<feature type="domain" description="Xylanolytic transcriptional activator regulatory" evidence="6">
    <location>
        <begin position="230"/>
        <end position="413"/>
    </location>
</feature>
<keyword evidence="1" id="KW-0805">Transcription regulation</keyword>
<dbReference type="GO" id="GO:0000978">
    <property type="term" value="F:RNA polymerase II cis-regulatory region sequence-specific DNA binding"/>
    <property type="evidence" value="ECO:0007669"/>
    <property type="project" value="TreeGrafter"/>
</dbReference>
<gene>
    <name evidence="7" type="ORF">FOA43_002604</name>
</gene>
<dbReference type="GO" id="GO:0000981">
    <property type="term" value="F:DNA-binding transcription factor activity, RNA polymerase II-specific"/>
    <property type="evidence" value="ECO:0007669"/>
    <property type="project" value="TreeGrafter"/>
</dbReference>
<dbReference type="RefSeq" id="XP_038778819.1">
    <property type="nucleotide sequence ID" value="XM_038922891.1"/>
</dbReference>
<evidence type="ECO:0000256" key="3">
    <source>
        <dbReference type="ARBA" id="ARBA00023163"/>
    </source>
</evidence>
<organism evidence="7 8">
    <name type="scientific">Eeniella nana</name>
    <name type="common">Yeast</name>
    <name type="synonym">Brettanomyces nanus</name>
    <dbReference type="NCBI Taxonomy" id="13502"/>
    <lineage>
        <taxon>Eukaryota</taxon>
        <taxon>Fungi</taxon>
        <taxon>Dikarya</taxon>
        <taxon>Ascomycota</taxon>
        <taxon>Saccharomycotina</taxon>
        <taxon>Pichiomycetes</taxon>
        <taxon>Pichiales</taxon>
        <taxon>Pichiaceae</taxon>
        <taxon>Brettanomyces</taxon>
    </lineage>
</organism>
<evidence type="ECO:0000313" key="7">
    <source>
        <dbReference type="EMBL" id="QPG75254.1"/>
    </source>
</evidence>
<dbReference type="PANTHER" id="PTHR31069">
    <property type="entry name" value="OLEATE-ACTIVATED TRANSCRIPTION FACTOR 1-RELATED"/>
    <property type="match status" value="1"/>
</dbReference>
<evidence type="ECO:0000256" key="4">
    <source>
        <dbReference type="ARBA" id="ARBA00023242"/>
    </source>
</evidence>
<evidence type="ECO:0000256" key="5">
    <source>
        <dbReference type="SAM" id="Coils"/>
    </source>
</evidence>
<keyword evidence="2" id="KW-0238">DNA-binding</keyword>
<keyword evidence="5" id="KW-0175">Coiled coil</keyword>